<organism evidence="4 5">
    <name type="scientific">Nocardia aurea</name>
    <dbReference type="NCBI Taxonomy" id="2144174"/>
    <lineage>
        <taxon>Bacteria</taxon>
        <taxon>Bacillati</taxon>
        <taxon>Actinomycetota</taxon>
        <taxon>Actinomycetes</taxon>
        <taxon>Mycobacteriales</taxon>
        <taxon>Nocardiaceae</taxon>
        <taxon>Nocardia</taxon>
    </lineage>
</organism>
<keyword evidence="2" id="KW-1133">Transmembrane helix</keyword>
<gene>
    <name evidence="4" type="ORF">AB0I48_21725</name>
</gene>
<feature type="transmembrane region" description="Helical" evidence="2">
    <location>
        <begin position="33"/>
        <end position="59"/>
    </location>
</feature>
<reference evidence="4 5" key="1">
    <citation type="submission" date="2024-06" db="EMBL/GenBank/DDBJ databases">
        <title>The Natural Products Discovery Center: Release of the First 8490 Sequenced Strains for Exploring Actinobacteria Biosynthetic Diversity.</title>
        <authorList>
            <person name="Kalkreuter E."/>
            <person name="Kautsar S.A."/>
            <person name="Yang D."/>
            <person name="Bader C.D."/>
            <person name="Teijaro C.N."/>
            <person name="Fluegel L."/>
            <person name="Davis C.M."/>
            <person name="Simpson J.R."/>
            <person name="Lauterbach L."/>
            <person name="Steele A.D."/>
            <person name="Gui C."/>
            <person name="Meng S."/>
            <person name="Li G."/>
            <person name="Viehrig K."/>
            <person name="Ye F."/>
            <person name="Su P."/>
            <person name="Kiefer A.F."/>
            <person name="Nichols A."/>
            <person name="Cepeda A.J."/>
            <person name="Yan W."/>
            <person name="Fan B."/>
            <person name="Jiang Y."/>
            <person name="Adhikari A."/>
            <person name="Zheng C.-J."/>
            <person name="Schuster L."/>
            <person name="Cowan T.M."/>
            <person name="Smanski M.J."/>
            <person name="Chevrette M.G."/>
            <person name="De Carvalho L.P.S."/>
            <person name="Shen B."/>
        </authorList>
    </citation>
    <scope>NUCLEOTIDE SEQUENCE [LARGE SCALE GENOMIC DNA]</scope>
    <source>
        <strain evidence="4 5">NPDC050403</strain>
    </source>
</reference>
<feature type="region of interest" description="Disordered" evidence="1">
    <location>
        <begin position="1"/>
        <end position="25"/>
    </location>
</feature>
<dbReference type="RefSeq" id="WP_357785954.1">
    <property type="nucleotide sequence ID" value="NZ_JBFAKC010000009.1"/>
</dbReference>
<evidence type="ECO:0000256" key="2">
    <source>
        <dbReference type="SAM" id="Phobius"/>
    </source>
</evidence>
<comment type="caution">
    <text evidence="4">The sequence shown here is derived from an EMBL/GenBank/DDBJ whole genome shotgun (WGS) entry which is preliminary data.</text>
</comment>
<dbReference type="Pfam" id="PF14230">
    <property type="entry name" value="DUF4333"/>
    <property type="match status" value="1"/>
</dbReference>
<evidence type="ECO:0000313" key="4">
    <source>
        <dbReference type="EMBL" id="MEV0710191.1"/>
    </source>
</evidence>
<dbReference type="EMBL" id="JBFAKC010000009">
    <property type="protein sequence ID" value="MEV0710191.1"/>
    <property type="molecule type" value="Genomic_DNA"/>
</dbReference>
<proteinExistence type="predicted"/>
<feature type="domain" description="DUF4333" evidence="3">
    <location>
        <begin position="102"/>
        <end position="169"/>
    </location>
</feature>
<evidence type="ECO:0000256" key="1">
    <source>
        <dbReference type="SAM" id="MobiDB-lite"/>
    </source>
</evidence>
<feature type="compositionally biased region" description="Polar residues" evidence="1">
    <location>
        <begin position="1"/>
        <end position="12"/>
    </location>
</feature>
<sequence>MTVPTRQPNTSRPYPIADHSASGQAPRSTANGWVPVIIAGVVAAFVIAIAGVISGLIVVGIRESSMPDTAPKPAASAPQASVPVIPPAAAVPSTIAARTSVASTPENLDPLVVQRGVVQVLGESYGQEDVREVKCPAGQPVEVGTVFDCTAKVDGIKKSVTITVTDLDGTYEVSRPH</sequence>
<keyword evidence="2" id="KW-0472">Membrane</keyword>
<keyword evidence="2" id="KW-0812">Transmembrane</keyword>
<keyword evidence="5" id="KW-1185">Reference proteome</keyword>
<dbReference type="InterPro" id="IPR025637">
    <property type="entry name" value="DUF4333"/>
</dbReference>
<evidence type="ECO:0000259" key="3">
    <source>
        <dbReference type="Pfam" id="PF14230"/>
    </source>
</evidence>
<evidence type="ECO:0000313" key="5">
    <source>
        <dbReference type="Proteomes" id="UP001551695"/>
    </source>
</evidence>
<accession>A0ABV3FYE8</accession>
<dbReference type="Proteomes" id="UP001551695">
    <property type="component" value="Unassembled WGS sequence"/>
</dbReference>
<name>A0ABV3FYE8_9NOCA</name>
<protein>
    <submittedName>
        <fullName evidence="4">DUF4333 domain-containing protein</fullName>
    </submittedName>
</protein>